<keyword evidence="3" id="KW-0732">Signal</keyword>
<feature type="compositionally biased region" description="Acidic residues" evidence="1">
    <location>
        <begin position="103"/>
        <end position="129"/>
    </location>
</feature>
<reference evidence="5" key="1">
    <citation type="submission" date="2018-12" db="EMBL/GenBank/DDBJ databases">
        <authorList>
            <person name="Yazar S."/>
        </authorList>
    </citation>
    <scope>NUCLEOTIDE SEQUENCE [LARGE SCALE GENOMIC DNA]</scope>
</reference>
<protein>
    <recommendedName>
        <fullName evidence="6">Protein tyrosine phosphatase receptor type C associated protein</fullName>
    </recommendedName>
</protein>
<feature type="chain" id="PRO_5021322346" description="Protein tyrosine phosphatase receptor type C associated protein" evidence="3">
    <location>
        <begin position="21"/>
        <end position="201"/>
    </location>
</feature>
<feature type="region of interest" description="Disordered" evidence="1">
    <location>
        <begin position="96"/>
        <end position="171"/>
    </location>
</feature>
<evidence type="ECO:0000313" key="4">
    <source>
        <dbReference type="Ensembl" id="ENSVURP00010032396.1"/>
    </source>
</evidence>
<dbReference type="AlphaFoldDB" id="A0A4X2MCP1"/>
<proteinExistence type="predicted"/>
<keyword evidence="2" id="KW-0472">Membrane</keyword>
<keyword evidence="2" id="KW-1133">Transmembrane helix</keyword>
<organism evidence="4 5">
    <name type="scientific">Vombatus ursinus</name>
    <name type="common">Common wombat</name>
    <dbReference type="NCBI Taxonomy" id="29139"/>
    <lineage>
        <taxon>Eukaryota</taxon>
        <taxon>Metazoa</taxon>
        <taxon>Chordata</taxon>
        <taxon>Craniata</taxon>
        <taxon>Vertebrata</taxon>
        <taxon>Euteleostomi</taxon>
        <taxon>Mammalia</taxon>
        <taxon>Metatheria</taxon>
        <taxon>Diprotodontia</taxon>
        <taxon>Vombatidae</taxon>
        <taxon>Vombatus</taxon>
    </lineage>
</organism>
<evidence type="ECO:0000256" key="3">
    <source>
        <dbReference type="SAM" id="SignalP"/>
    </source>
</evidence>
<dbReference type="Pfam" id="PF15713">
    <property type="entry name" value="PTPRCAP"/>
    <property type="match status" value="1"/>
</dbReference>
<dbReference type="PANTHER" id="PTHR15312">
    <property type="entry name" value="PROTEIN TYROSINE PHOSPHATASE RECEPTOR TYPE C-ASSOCIATED PROTEIN"/>
    <property type="match status" value="1"/>
</dbReference>
<accession>A0A4X2MCP1</accession>
<feature type="compositionally biased region" description="Polar residues" evidence="1">
    <location>
        <begin position="135"/>
        <end position="146"/>
    </location>
</feature>
<dbReference type="Proteomes" id="UP000314987">
    <property type="component" value="Unassembled WGS sequence"/>
</dbReference>
<reference evidence="4" key="3">
    <citation type="submission" date="2025-09" db="UniProtKB">
        <authorList>
            <consortium name="Ensembl"/>
        </authorList>
    </citation>
    <scope>IDENTIFICATION</scope>
</reference>
<feature type="signal peptide" evidence="3">
    <location>
        <begin position="1"/>
        <end position="20"/>
    </location>
</feature>
<sequence length="201" mass="21677">QALSRLMGLAALGALPGVLGSEESSSHSSITVCLLVLLLLILMVGLALAWYHLSRESGGYYHPTRLGTSLWSQARRLLRATGVARWLGRSAIEELQDSMEKQQEEDEDEDEDENEDEDEDEDVEPDGEKEEQTGQDENSVPRSSEAAQGEDCPKQGPELKPSRSGGRAEALLSDLHAFSGSAAWEDGAGTEGAHDLSVTAL</sequence>
<keyword evidence="5" id="KW-1185">Reference proteome</keyword>
<dbReference type="InterPro" id="IPR016553">
    <property type="entry name" value="PTPRCAP"/>
</dbReference>
<dbReference type="PANTHER" id="PTHR15312:SF1">
    <property type="entry name" value="PROTEIN TYROSINE PHOSPHATASE RECEPTOR TYPE C-ASSOCIATED PROTEIN"/>
    <property type="match status" value="1"/>
</dbReference>
<evidence type="ECO:0000313" key="5">
    <source>
        <dbReference type="Proteomes" id="UP000314987"/>
    </source>
</evidence>
<evidence type="ECO:0000256" key="2">
    <source>
        <dbReference type="SAM" id="Phobius"/>
    </source>
</evidence>
<keyword evidence="2" id="KW-0812">Transmembrane</keyword>
<evidence type="ECO:0000256" key="1">
    <source>
        <dbReference type="SAM" id="MobiDB-lite"/>
    </source>
</evidence>
<reference evidence="4" key="2">
    <citation type="submission" date="2025-08" db="UniProtKB">
        <authorList>
            <consortium name="Ensembl"/>
        </authorList>
    </citation>
    <scope>IDENTIFICATION</scope>
</reference>
<feature type="transmembrane region" description="Helical" evidence="2">
    <location>
        <begin position="30"/>
        <end position="51"/>
    </location>
</feature>
<dbReference type="GeneTree" id="ENSGT00390000017041"/>
<dbReference type="STRING" id="29139.ENSVURP00010032396"/>
<name>A0A4X2MCP1_VOMUR</name>
<dbReference type="OMA" id="YHPRHLM"/>
<dbReference type="Ensembl" id="ENSVURT00010036884.1">
    <property type="protein sequence ID" value="ENSVURP00010032396.1"/>
    <property type="gene ID" value="ENSVURG00010024721.1"/>
</dbReference>
<evidence type="ECO:0008006" key="6">
    <source>
        <dbReference type="Google" id="ProtNLM"/>
    </source>
</evidence>